<organism evidence="2 3">
    <name type="scientific">Porites evermanni</name>
    <dbReference type="NCBI Taxonomy" id="104178"/>
    <lineage>
        <taxon>Eukaryota</taxon>
        <taxon>Metazoa</taxon>
        <taxon>Cnidaria</taxon>
        <taxon>Anthozoa</taxon>
        <taxon>Hexacorallia</taxon>
        <taxon>Scleractinia</taxon>
        <taxon>Fungiina</taxon>
        <taxon>Poritidae</taxon>
        <taxon>Porites</taxon>
    </lineage>
</organism>
<comment type="caution">
    <text evidence="2">The sequence shown here is derived from an EMBL/GenBank/DDBJ whole genome shotgun (WGS) entry which is preliminary data.</text>
</comment>
<dbReference type="EMBL" id="CALNXI010000003">
    <property type="protein sequence ID" value="CAH3013802.1"/>
    <property type="molecule type" value="Genomic_DNA"/>
</dbReference>
<protein>
    <submittedName>
        <fullName evidence="2">Uncharacterized protein</fullName>
    </submittedName>
</protein>
<accession>A0ABN8LED9</accession>
<name>A0ABN8LED9_9CNID</name>
<dbReference type="Proteomes" id="UP001159427">
    <property type="component" value="Unassembled WGS sequence"/>
</dbReference>
<feature type="region of interest" description="Disordered" evidence="1">
    <location>
        <begin position="1"/>
        <end position="29"/>
    </location>
</feature>
<proteinExistence type="predicted"/>
<reference evidence="2 3" key="1">
    <citation type="submission" date="2022-05" db="EMBL/GenBank/DDBJ databases">
        <authorList>
            <consortium name="Genoscope - CEA"/>
            <person name="William W."/>
        </authorList>
    </citation>
    <scope>NUCLEOTIDE SEQUENCE [LARGE SCALE GENOMIC DNA]</scope>
</reference>
<keyword evidence="3" id="KW-1185">Reference proteome</keyword>
<sequence>MNLTSMDRWRPGVQVKEGDISTSHPLPTFKEDAPPKIIVKFTRRDMRNSFYTNPKEAY</sequence>
<evidence type="ECO:0000313" key="3">
    <source>
        <dbReference type="Proteomes" id="UP001159427"/>
    </source>
</evidence>
<gene>
    <name evidence="2" type="ORF">PEVE_00022423</name>
</gene>
<evidence type="ECO:0000256" key="1">
    <source>
        <dbReference type="SAM" id="MobiDB-lite"/>
    </source>
</evidence>
<evidence type="ECO:0000313" key="2">
    <source>
        <dbReference type="EMBL" id="CAH3013802.1"/>
    </source>
</evidence>